<feature type="domain" description="HTH tetR-type" evidence="5">
    <location>
        <begin position="10"/>
        <end position="70"/>
    </location>
</feature>
<dbReference type="Pfam" id="PF17940">
    <property type="entry name" value="TetR_C_31"/>
    <property type="match status" value="1"/>
</dbReference>
<dbReference type="Pfam" id="PF00440">
    <property type="entry name" value="TetR_N"/>
    <property type="match status" value="1"/>
</dbReference>
<dbReference type="EMBL" id="JAJAGO010000011">
    <property type="protein sequence ID" value="MCT2592743.1"/>
    <property type="molecule type" value="Genomic_DNA"/>
</dbReference>
<evidence type="ECO:0000256" key="4">
    <source>
        <dbReference type="PROSITE-ProRule" id="PRU00335"/>
    </source>
</evidence>
<dbReference type="PANTHER" id="PTHR30055:SF234">
    <property type="entry name" value="HTH-TYPE TRANSCRIPTIONAL REGULATOR BETI"/>
    <property type="match status" value="1"/>
</dbReference>
<dbReference type="SUPFAM" id="SSF46689">
    <property type="entry name" value="Homeodomain-like"/>
    <property type="match status" value="1"/>
</dbReference>
<evidence type="ECO:0000313" key="6">
    <source>
        <dbReference type="EMBL" id="MCT2592743.1"/>
    </source>
</evidence>
<dbReference type="InterPro" id="IPR041583">
    <property type="entry name" value="TetR_C_31"/>
</dbReference>
<protein>
    <submittedName>
        <fullName evidence="6">TetR/AcrR family transcriptional regulator</fullName>
    </submittedName>
</protein>
<evidence type="ECO:0000259" key="5">
    <source>
        <dbReference type="PROSITE" id="PS50977"/>
    </source>
</evidence>
<dbReference type="InterPro" id="IPR050109">
    <property type="entry name" value="HTH-type_TetR-like_transc_reg"/>
</dbReference>
<organism evidence="6 7">
    <name type="scientific">Streptomyces gossypii</name>
    <dbReference type="NCBI Taxonomy" id="2883101"/>
    <lineage>
        <taxon>Bacteria</taxon>
        <taxon>Bacillati</taxon>
        <taxon>Actinomycetota</taxon>
        <taxon>Actinomycetes</taxon>
        <taxon>Kitasatosporales</taxon>
        <taxon>Streptomycetaceae</taxon>
        <taxon>Streptomyces</taxon>
    </lineage>
</organism>
<comment type="caution">
    <text evidence="6">The sequence shown here is derived from an EMBL/GenBank/DDBJ whole genome shotgun (WGS) entry which is preliminary data.</text>
</comment>
<accession>A0ABT2JYI5</accession>
<dbReference type="Gene3D" id="1.10.357.10">
    <property type="entry name" value="Tetracycline Repressor, domain 2"/>
    <property type="match status" value="1"/>
</dbReference>
<dbReference type="InterPro" id="IPR036271">
    <property type="entry name" value="Tet_transcr_reg_TetR-rel_C_sf"/>
</dbReference>
<keyword evidence="1" id="KW-0805">Transcription regulation</keyword>
<name>A0ABT2JYI5_9ACTN</name>
<gene>
    <name evidence="6" type="ORF">LHJ74_22990</name>
</gene>
<dbReference type="SUPFAM" id="SSF48498">
    <property type="entry name" value="Tetracyclin repressor-like, C-terminal domain"/>
    <property type="match status" value="1"/>
</dbReference>
<dbReference type="PROSITE" id="PS50977">
    <property type="entry name" value="HTH_TETR_2"/>
    <property type="match status" value="1"/>
</dbReference>
<keyword evidence="2 4" id="KW-0238">DNA-binding</keyword>
<dbReference type="RefSeq" id="WP_260220070.1">
    <property type="nucleotide sequence ID" value="NZ_JAJAGO010000011.1"/>
</dbReference>
<evidence type="ECO:0000256" key="1">
    <source>
        <dbReference type="ARBA" id="ARBA00023015"/>
    </source>
</evidence>
<keyword evidence="7" id="KW-1185">Reference proteome</keyword>
<sequence length="191" mass="20171">MSPTSAERGQESRARLLGAAAQLIVEGGWGSVTTRKAADRAGVPPGLVHYHFRTVDDLLIDAALEGARREAEAVAATLARTEDPAAGIAQVLEQLAAYTSEDAATILFSEMLLAATRHERLREGLSELMGEWRAAMTAWLRESGGPADAEGTVLLLGAALDGLVLHRLVDPGLRQVSVLGPLRRMVGLGEG</sequence>
<evidence type="ECO:0000313" key="7">
    <source>
        <dbReference type="Proteomes" id="UP001156389"/>
    </source>
</evidence>
<reference evidence="6 7" key="1">
    <citation type="submission" date="2021-10" db="EMBL/GenBank/DDBJ databases">
        <title>Streptomyces gossypii sp. nov., isolated from soil collected from cotton field.</title>
        <authorList>
            <person name="Ge X."/>
            <person name="Chen X."/>
            <person name="Liu W."/>
        </authorList>
    </citation>
    <scope>NUCLEOTIDE SEQUENCE [LARGE SCALE GENOMIC DNA]</scope>
    <source>
        <strain evidence="6 7">N2-109</strain>
    </source>
</reference>
<dbReference type="Proteomes" id="UP001156389">
    <property type="component" value="Unassembled WGS sequence"/>
</dbReference>
<feature type="DNA-binding region" description="H-T-H motif" evidence="4">
    <location>
        <begin position="33"/>
        <end position="52"/>
    </location>
</feature>
<dbReference type="InterPro" id="IPR001647">
    <property type="entry name" value="HTH_TetR"/>
</dbReference>
<dbReference type="PANTHER" id="PTHR30055">
    <property type="entry name" value="HTH-TYPE TRANSCRIPTIONAL REGULATOR RUTR"/>
    <property type="match status" value="1"/>
</dbReference>
<keyword evidence="3" id="KW-0804">Transcription</keyword>
<evidence type="ECO:0000256" key="3">
    <source>
        <dbReference type="ARBA" id="ARBA00023163"/>
    </source>
</evidence>
<proteinExistence type="predicted"/>
<dbReference type="PRINTS" id="PR00455">
    <property type="entry name" value="HTHTETR"/>
</dbReference>
<dbReference type="InterPro" id="IPR009057">
    <property type="entry name" value="Homeodomain-like_sf"/>
</dbReference>
<evidence type="ECO:0000256" key="2">
    <source>
        <dbReference type="ARBA" id="ARBA00023125"/>
    </source>
</evidence>